<keyword evidence="2" id="KW-1185">Reference proteome</keyword>
<proteinExistence type="predicted"/>
<organism evidence="1 2">
    <name type="scientific">Geomonas silvestris</name>
    <dbReference type="NCBI Taxonomy" id="2740184"/>
    <lineage>
        <taxon>Bacteria</taxon>
        <taxon>Pseudomonadati</taxon>
        <taxon>Thermodesulfobacteriota</taxon>
        <taxon>Desulfuromonadia</taxon>
        <taxon>Geobacterales</taxon>
        <taxon>Geobacteraceae</taxon>
        <taxon>Geomonas</taxon>
    </lineage>
</organism>
<accession>A0A6V8MEI4</accession>
<dbReference type="PANTHER" id="PTHR35566">
    <property type="entry name" value="BLR3599 PROTEIN"/>
    <property type="match status" value="1"/>
</dbReference>
<dbReference type="RefSeq" id="WP_183352964.1">
    <property type="nucleotide sequence ID" value="NZ_BLXX01000001.1"/>
</dbReference>
<comment type="caution">
    <text evidence="1">The sequence shown here is derived from an EMBL/GenBank/DDBJ whole genome shotgun (WGS) entry which is preliminary data.</text>
</comment>
<dbReference type="NCBIfam" id="TIGR03353">
    <property type="entry name" value="VI_chp_4"/>
    <property type="match status" value="1"/>
</dbReference>
<dbReference type="InterPro" id="IPR010263">
    <property type="entry name" value="T6SS_TssK"/>
</dbReference>
<evidence type="ECO:0000313" key="2">
    <source>
        <dbReference type="Proteomes" id="UP000556026"/>
    </source>
</evidence>
<dbReference type="AlphaFoldDB" id="A0A6V8MEI4"/>
<protein>
    <submittedName>
        <fullName evidence="1">Type VI secretion protein</fullName>
    </submittedName>
</protein>
<dbReference type="Proteomes" id="UP000556026">
    <property type="component" value="Unassembled WGS sequence"/>
</dbReference>
<name>A0A6V8MEI4_9BACT</name>
<dbReference type="EMBL" id="BLXX01000001">
    <property type="protein sequence ID" value="GFO58119.1"/>
    <property type="molecule type" value="Genomic_DNA"/>
</dbReference>
<dbReference type="PANTHER" id="PTHR35566:SF1">
    <property type="entry name" value="TYPE VI SECRETION SYSTEM BASEPLATE COMPONENT TSSK1"/>
    <property type="match status" value="1"/>
</dbReference>
<evidence type="ECO:0000313" key="1">
    <source>
        <dbReference type="EMBL" id="GFO58119.1"/>
    </source>
</evidence>
<dbReference type="Pfam" id="PF05936">
    <property type="entry name" value="T6SS_VasE"/>
    <property type="match status" value="1"/>
</dbReference>
<gene>
    <name evidence="1" type="primary">tssK</name>
    <name evidence="1" type="ORF">GMST_04440</name>
</gene>
<sequence>MEKPLFWQQGTLLQPQHFQLLERSAAERLFPYQNYLQPYLWGVGALKIGKAALTLGSFEVTEGEFLFPDGSFASLPENARLAPRSFDPHLLEDGKPYTVYLGLKKWQQHAANVSVVAAADPAPLPTRYAAGAAGVKVADLHAGGPEAEVQRLELVLRIFWEDELDQVGEYELIPLAQVERNGAEIVLSERFVPPSLCCSASAALYHLIREIRDQVMARARQLEEYKTRRRIHGAEFGSRDMVFILALGAVNRYLPLLFHFVETPRLHPWQVFGVLRQLIGELSAFSDTIDVLGQGAGDQGVPGYRHGDLWGCFAAAQRLILKLLDEVSAGPEYVIGLEFDGRNFCCDLKPAIFEGRNRFFLAVTSDQERPSVLKELEQGAKVSSPVHLELLVNRSLPGIPLQYLQVPPQELPRRADTLYLAIDHSDPQWDGVRKERSLALHWAGAPDGVAVELMVLGR</sequence>
<reference evidence="2" key="1">
    <citation type="submission" date="2020-06" db="EMBL/GenBank/DDBJ databases">
        <title>Draft genomic sequence of Geomonas sp. Red330.</title>
        <authorList>
            <person name="Itoh H."/>
            <person name="Zhenxing X."/>
            <person name="Ushijima N."/>
            <person name="Masuda Y."/>
            <person name="Shiratori Y."/>
            <person name="Senoo K."/>
        </authorList>
    </citation>
    <scope>NUCLEOTIDE SEQUENCE [LARGE SCALE GENOMIC DNA]</scope>
    <source>
        <strain evidence="2">Red330</strain>
    </source>
</reference>